<evidence type="ECO:0000313" key="2">
    <source>
        <dbReference type="EMBL" id="CAB9508106.1"/>
    </source>
</evidence>
<dbReference type="PANTHER" id="PTHR46662">
    <property type="entry name" value="DI-GLUCOSE BINDING PROTEIN WITH LEUCINE-RICH REPEAT DOMAIN-CONTAINING PROTEIN"/>
    <property type="match status" value="1"/>
</dbReference>
<keyword evidence="3" id="KW-1185">Reference proteome</keyword>
<name>A0A9N8HBD5_9STRA</name>
<feature type="compositionally biased region" description="Pro residues" evidence="1">
    <location>
        <begin position="154"/>
        <end position="190"/>
    </location>
</feature>
<dbReference type="OrthoDB" id="167151at2759"/>
<dbReference type="EMBL" id="CAICTM010000333">
    <property type="protein sequence ID" value="CAB9508106.1"/>
    <property type="molecule type" value="Genomic_DNA"/>
</dbReference>
<dbReference type="AlphaFoldDB" id="A0A9N8HBD5"/>
<keyword evidence="2" id="KW-0418">Kinase</keyword>
<evidence type="ECO:0000313" key="3">
    <source>
        <dbReference type="Proteomes" id="UP001153069"/>
    </source>
</evidence>
<protein>
    <submittedName>
        <fullName evidence="2">LRR receptor-like serine threonine-protein kinase</fullName>
    </submittedName>
</protein>
<keyword evidence="2" id="KW-0808">Transferase</keyword>
<reference evidence="2" key="1">
    <citation type="submission" date="2020-06" db="EMBL/GenBank/DDBJ databases">
        <authorList>
            <consortium name="Plant Systems Biology data submission"/>
        </authorList>
    </citation>
    <scope>NUCLEOTIDE SEQUENCE</scope>
    <source>
        <strain evidence="2">D6</strain>
    </source>
</reference>
<dbReference type="PANTHER" id="PTHR46662:SF104">
    <property type="entry name" value="GPI-ANCHORED ADHESIN-LIKE PROTEIN PGA55-RELATED"/>
    <property type="match status" value="1"/>
</dbReference>
<keyword evidence="2" id="KW-0675">Receptor</keyword>
<accession>A0A9N8HBD5</accession>
<dbReference type="SUPFAM" id="SSF52058">
    <property type="entry name" value="L domain-like"/>
    <property type="match status" value="1"/>
</dbReference>
<dbReference type="Gene3D" id="3.80.10.10">
    <property type="entry name" value="Ribonuclease Inhibitor"/>
    <property type="match status" value="1"/>
</dbReference>
<dbReference type="Proteomes" id="UP001153069">
    <property type="component" value="Unassembled WGS sequence"/>
</dbReference>
<sequence>MAPTPTPYILDLPGYTLDVLKNDIDGVTPQYQAYQWLTKDPNVESYSLDRLLQRFALACLYYSTNGDAWYKGAQTAMSNNNNDDDNNNNNSTGTSGNSNQRLLRRERRTAMRQIQGSPQGTIPGSSIEIARPKTPGDGPDPTGSGGPCGNDPPAGVPPGGGPPGGGPPGGGPPGGGPPGGGPPGGGPPPAGSCGQGRPPPRPPVGGEAPGRGSAWLSYFDDECDWFTNNPPGPSTCDEDGMYIRLNLESNGLQSSNLPNELALLSGMKPLKLGGNNNLQGTLSSFLFEAWHQINVLTFEGSSLKGSIPSSIGLSNNSLVTLVLQNNQMTGLVPDSLFSLSRLDTLKLSQNKFSGTLPGDVLSGLGSLRVFVVEWNNFGGSIPTEIQAMTSLSIFSTHGNSFSGTIPSEVGLLTNLFHLTLGDALEGTIPSDLGLLTLDGFSVRHNEGISGTIPEELGDRFIPHVYVDGTNLTGTIPDQWCNASILAIDCAQLCGCDCPSCGMEDLGNKTAR</sequence>
<feature type="compositionally biased region" description="Polar residues" evidence="1">
    <location>
        <begin position="112"/>
        <end position="124"/>
    </location>
</feature>
<gene>
    <name evidence="2" type="ORF">SEMRO_334_G119710.1</name>
</gene>
<organism evidence="2 3">
    <name type="scientific">Seminavis robusta</name>
    <dbReference type="NCBI Taxonomy" id="568900"/>
    <lineage>
        <taxon>Eukaryota</taxon>
        <taxon>Sar</taxon>
        <taxon>Stramenopiles</taxon>
        <taxon>Ochrophyta</taxon>
        <taxon>Bacillariophyta</taxon>
        <taxon>Bacillariophyceae</taxon>
        <taxon>Bacillariophycidae</taxon>
        <taxon>Naviculales</taxon>
        <taxon>Naviculaceae</taxon>
        <taxon>Seminavis</taxon>
    </lineage>
</organism>
<dbReference type="Pfam" id="PF13855">
    <property type="entry name" value="LRR_8"/>
    <property type="match status" value="1"/>
</dbReference>
<dbReference type="InterPro" id="IPR001611">
    <property type="entry name" value="Leu-rich_rpt"/>
</dbReference>
<proteinExistence type="predicted"/>
<dbReference type="GO" id="GO:0016301">
    <property type="term" value="F:kinase activity"/>
    <property type="evidence" value="ECO:0007669"/>
    <property type="project" value="UniProtKB-KW"/>
</dbReference>
<evidence type="ECO:0000256" key="1">
    <source>
        <dbReference type="SAM" id="MobiDB-lite"/>
    </source>
</evidence>
<comment type="caution">
    <text evidence="2">The sequence shown here is derived from an EMBL/GenBank/DDBJ whole genome shotgun (WGS) entry which is preliminary data.</text>
</comment>
<feature type="compositionally biased region" description="Low complexity" evidence="1">
    <location>
        <begin position="132"/>
        <end position="142"/>
    </location>
</feature>
<feature type="region of interest" description="Disordered" evidence="1">
    <location>
        <begin position="79"/>
        <end position="213"/>
    </location>
</feature>
<feature type="compositionally biased region" description="Low complexity" evidence="1">
    <location>
        <begin position="87"/>
        <end position="101"/>
    </location>
</feature>
<dbReference type="InterPro" id="IPR032675">
    <property type="entry name" value="LRR_dom_sf"/>
</dbReference>